<dbReference type="Proteomes" id="UP000245207">
    <property type="component" value="Unassembled WGS sequence"/>
</dbReference>
<evidence type="ECO:0000313" key="1">
    <source>
        <dbReference type="EMBL" id="PWA94931.1"/>
    </source>
</evidence>
<reference evidence="1 2" key="1">
    <citation type="journal article" date="2018" name="Mol. Plant">
        <title>The genome of Artemisia annua provides insight into the evolution of Asteraceae family and artemisinin biosynthesis.</title>
        <authorList>
            <person name="Shen Q."/>
            <person name="Zhang L."/>
            <person name="Liao Z."/>
            <person name="Wang S."/>
            <person name="Yan T."/>
            <person name="Shi P."/>
            <person name="Liu M."/>
            <person name="Fu X."/>
            <person name="Pan Q."/>
            <person name="Wang Y."/>
            <person name="Lv Z."/>
            <person name="Lu X."/>
            <person name="Zhang F."/>
            <person name="Jiang W."/>
            <person name="Ma Y."/>
            <person name="Chen M."/>
            <person name="Hao X."/>
            <person name="Li L."/>
            <person name="Tang Y."/>
            <person name="Lv G."/>
            <person name="Zhou Y."/>
            <person name="Sun X."/>
            <person name="Brodelius P.E."/>
            <person name="Rose J.K.C."/>
            <person name="Tang K."/>
        </authorList>
    </citation>
    <scope>NUCLEOTIDE SEQUENCE [LARGE SCALE GENOMIC DNA]</scope>
    <source>
        <strain evidence="2">cv. Huhao1</strain>
        <tissue evidence="1">Leaf</tissue>
    </source>
</reference>
<dbReference type="AlphaFoldDB" id="A0A2U1QAA6"/>
<gene>
    <name evidence="1" type="ORF">CTI12_AA054840</name>
</gene>
<accession>A0A2U1QAA6</accession>
<evidence type="ECO:0000313" key="2">
    <source>
        <dbReference type="Proteomes" id="UP000245207"/>
    </source>
</evidence>
<dbReference type="EMBL" id="PKPP01000277">
    <property type="protein sequence ID" value="PWA94931.1"/>
    <property type="molecule type" value="Genomic_DNA"/>
</dbReference>
<organism evidence="1 2">
    <name type="scientific">Artemisia annua</name>
    <name type="common">Sweet wormwood</name>
    <dbReference type="NCBI Taxonomy" id="35608"/>
    <lineage>
        <taxon>Eukaryota</taxon>
        <taxon>Viridiplantae</taxon>
        <taxon>Streptophyta</taxon>
        <taxon>Embryophyta</taxon>
        <taxon>Tracheophyta</taxon>
        <taxon>Spermatophyta</taxon>
        <taxon>Magnoliopsida</taxon>
        <taxon>eudicotyledons</taxon>
        <taxon>Gunneridae</taxon>
        <taxon>Pentapetalae</taxon>
        <taxon>asterids</taxon>
        <taxon>campanulids</taxon>
        <taxon>Asterales</taxon>
        <taxon>Asteraceae</taxon>
        <taxon>Asteroideae</taxon>
        <taxon>Anthemideae</taxon>
        <taxon>Artemisiinae</taxon>
        <taxon>Artemisia</taxon>
    </lineage>
</organism>
<name>A0A2U1QAA6_ARTAN</name>
<protein>
    <submittedName>
        <fullName evidence="1">Polyadenylate-binding protein 1</fullName>
    </submittedName>
</protein>
<dbReference type="OrthoDB" id="4726at2759"/>
<keyword evidence="2" id="KW-1185">Reference proteome</keyword>
<proteinExistence type="predicted"/>
<sequence length="56" mass="6746">MKDGNMVEYAQNSLLSKESEWHRRQLKVAKRTNVPRLNKFRARRPSPYGFPFIWLP</sequence>
<comment type="caution">
    <text evidence="1">The sequence shown here is derived from an EMBL/GenBank/DDBJ whole genome shotgun (WGS) entry which is preliminary data.</text>
</comment>